<gene>
    <name evidence="2" type="ORF">ABB55_08595</name>
</gene>
<organism evidence="2 3">
    <name type="scientific">Prosthecodimorpha hirschii</name>
    <dbReference type="NCBI Taxonomy" id="665126"/>
    <lineage>
        <taxon>Bacteria</taxon>
        <taxon>Pseudomonadati</taxon>
        <taxon>Pseudomonadota</taxon>
        <taxon>Alphaproteobacteria</taxon>
        <taxon>Hyphomicrobiales</taxon>
        <taxon>Ancalomicrobiaceae</taxon>
        <taxon>Prosthecodimorpha</taxon>
    </lineage>
</organism>
<feature type="compositionally biased region" description="Polar residues" evidence="1">
    <location>
        <begin position="1"/>
        <end position="11"/>
    </location>
</feature>
<proteinExistence type="predicted"/>
<accession>A0A0P6W235</accession>
<reference evidence="2 3" key="2">
    <citation type="submission" date="2015-10" db="EMBL/GenBank/DDBJ databases">
        <title>Draft Genome Sequence of Prosthecomicrobium hirschii ATCC 27832.</title>
        <authorList>
            <person name="Daniel J."/>
            <person name="Givan S.A."/>
            <person name="Brun Y.V."/>
            <person name="Brown P.J."/>
        </authorList>
    </citation>
    <scope>NUCLEOTIDE SEQUENCE [LARGE SCALE GENOMIC DNA]</scope>
    <source>
        <strain evidence="2 3">16</strain>
    </source>
</reference>
<evidence type="ECO:0000313" key="2">
    <source>
        <dbReference type="EMBL" id="KPL52283.1"/>
    </source>
</evidence>
<feature type="region of interest" description="Disordered" evidence="1">
    <location>
        <begin position="53"/>
        <end position="112"/>
    </location>
</feature>
<name>A0A0P6W235_9HYPH</name>
<evidence type="ECO:0000313" key="3">
    <source>
        <dbReference type="Proteomes" id="UP000048984"/>
    </source>
</evidence>
<sequence>MSTASINSNAPRPSLPLAGPQETAAPTVDKSTVSFSDTKKTLHTHARFSLASPEFQAKFSDPDSVRQRVQGQKDAGTGVKQAIDGEFGSGTADRLMDFQRPSTLPRFGQSIG</sequence>
<dbReference type="AlphaFoldDB" id="A0A0P6W235"/>
<dbReference type="EMBL" id="LJYW01000001">
    <property type="protein sequence ID" value="KPL52283.1"/>
    <property type="molecule type" value="Genomic_DNA"/>
</dbReference>
<dbReference type="RefSeq" id="WP_054358446.1">
    <property type="nucleotide sequence ID" value="NZ_JAPCYQ010000001.1"/>
</dbReference>
<evidence type="ECO:0000256" key="1">
    <source>
        <dbReference type="SAM" id="MobiDB-lite"/>
    </source>
</evidence>
<evidence type="ECO:0008006" key="4">
    <source>
        <dbReference type="Google" id="ProtNLM"/>
    </source>
</evidence>
<feature type="region of interest" description="Disordered" evidence="1">
    <location>
        <begin position="1"/>
        <end position="33"/>
    </location>
</feature>
<reference evidence="2 3" key="1">
    <citation type="submission" date="2015-09" db="EMBL/GenBank/DDBJ databases">
        <authorList>
            <person name="Jackson K.R."/>
            <person name="Lunt B.L."/>
            <person name="Fisher J.N.B."/>
            <person name="Gardner A.V."/>
            <person name="Bailey M.E."/>
            <person name="Deus L.M."/>
            <person name="Earl A.S."/>
            <person name="Gibby P.D."/>
            <person name="Hartmann K.A."/>
            <person name="Liu J.E."/>
            <person name="Manci A.M."/>
            <person name="Nielsen D.A."/>
            <person name="Solomon M.B."/>
            <person name="Breakwell D.P."/>
            <person name="Burnett S.H."/>
            <person name="Grose J.H."/>
        </authorList>
    </citation>
    <scope>NUCLEOTIDE SEQUENCE [LARGE SCALE GENOMIC DNA]</scope>
    <source>
        <strain evidence="2 3">16</strain>
    </source>
</reference>
<keyword evidence="3" id="KW-1185">Reference proteome</keyword>
<dbReference type="Proteomes" id="UP000048984">
    <property type="component" value="Unassembled WGS sequence"/>
</dbReference>
<dbReference type="STRING" id="665126.ABB55_08595"/>
<protein>
    <recommendedName>
        <fullName evidence="4">Peptidoglycan binding-like domain-containing protein</fullName>
    </recommendedName>
</protein>
<comment type="caution">
    <text evidence="2">The sequence shown here is derived from an EMBL/GenBank/DDBJ whole genome shotgun (WGS) entry which is preliminary data.</text>
</comment>